<feature type="non-terminal residue" evidence="1">
    <location>
        <position position="1"/>
    </location>
</feature>
<evidence type="ECO:0000313" key="1">
    <source>
        <dbReference type="EMBL" id="PIW07184.1"/>
    </source>
</evidence>
<proteinExistence type="predicted"/>
<evidence type="ECO:0008006" key="3">
    <source>
        <dbReference type="Google" id="ProtNLM"/>
    </source>
</evidence>
<dbReference type="EMBL" id="PFFO01000140">
    <property type="protein sequence ID" value="PIW07184.1"/>
    <property type="molecule type" value="Genomic_DNA"/>
</dbReference>
<comment type="caution">
    <text evidence="1">The sequence shown here is derived from an EMBL/GenBank/DDBJ whole genome shotgun (WGS) entry which is preliminary data.</text>
</comment>
<organism evidence="1 2">
    <name type="scientific">Candidatus Collierbacteria bacterium CG17_big_fil_post_rev_8_21_14_2_50_45_7</name>
    <dbReference type="NCBI Taxonomy" id="1974536"/>
    <lineage>
        <taxon>Bacteria</taxon>
        <taxon>Candidatus Collieribacteriota</taxon>
    </lineage>
</organism>
<dbReference type="Gene3D" id="3.10.450.620">
    <property type="entry name" value="JHP933, nucleotidyltransferase-like core domain"/>
    <property type="match status" value="1"/>
</dbReference>
<dbReference type="InterPro" id="IPR014942">
    <property type="entry name" value="AbiEii"/>
</dbReference>
<dbReference type="Proteomes" id="UP000230556">
    <property type="component" value="Unassembled WGS sequence"/>
</dbReference>
<name>A0A2M7FNY5_9BACT</name>
<protein>
    <recommendedName>
        <fullName evidence="3">Nucleotidyl transferase AbiEii/AbiGii toxin family protein</fullName>
    </recommendedName>
</protein>
<reference evidence="2" key="1">
    <citation type="submission" date="2017-09" db="EMBL/GenBank/DDBJ databases">
        <title>Depth-based differentiation of microbial function through sediment-hosted aquifers and enrichment of novel symbionts in the deep terrestrial subsurface.</title>
        <authorList>
            <person name="Probst A.J."/>
            <person name="Ladd B."/>
            <person name="Jarett J.K."/>
            <person name="Geller-Mcgrath D.E."/>
            <person name="Sieber C.M.K."/>
            <person name="Emerson J.B."/>
            <person name="Anantharaman K."/>
            <person name="Thomas B.C."/>
            <person name="Malmstrom R."/>
            <person name="Stieglmeier M."/>
            <person name="Klingl A."/>
            <person name="Woyke T."/>
            <person name="Ryan C.M."/>
            <person name="Banfield J.F."/>
        </authorList>
    </citation>
    <scope>NUCLEOTIDE SEQUENCE [LARGE SCALE GENOMIC DNA]</scope>
</reference>
<dbReference type="AlphaFoldDB" id="A0A2M7FNY5"/>
<dbReference type="Pfam" id="PF08843">
    <property type="entry name" value="AbiEii"/>
    <property type="match status" value="1"/>
</dbReference>
<accession>A0A2M7FNY5</accession>
<sequence length="69" mass="7997">DTLYPLQDKILATVSTLETKFYLTGGTALSRGYFDHRFSDDLDFFVNRDSTFPQQVETIIQTLQNQFEV</sequence>
<gene>
    <name evidence="1" type="ORF">COW38_03270</name>
</gene>
<feature type="non-terminal residue" evidence="1">
    <location>
        <position position="69"/>
    </location>
</feature>
<evidence type="ECO:0000313" key="2">
    <source>
        <dbReference type="Proteomes" id="UP000230556"/>
    </source>
</evidence>